<keyword evidence="4 6" id="KW-0862">Zinc</keyword>
<proteinExistence type="inferred from homology"/>
<evidence type="ECO:0000256" key="7">
    <source>
        <dbReference type="SAM" id="SignalP"/>
    </source>
</evidence>
<reference evidence="9 10" key="1">
    <citation type="submission" date="2021-05" db="EMBL/GenBank/DDBJ databases">
        <title>Bacteria Genome sequencing.</title>
        <authorList>
            <person name="Takabe Y."/>
            <person name="Nakajima Y."/>
            <person name="Suzuki S."/>
            <person name="Shiozaki T."/>
        </authorList>
    </citation>
    <scope>NUCLEOTIDE SEQUENCE [LARGE SCALE GENOMIC DNA]</scope>
    <source>
        <strain evidence="9 10">AI_62</strain>
    </source>
</reference>
<dbReference type="CDD" id="cd07324">
    <property type="entry name" value="M48C_Oma1-like"/>
    <property type="match status" value="1"/>
</dbReference>
<evidence type="ECO:0000256" key="2">
    <source>
        <dbReference type="ARBA" id="ARBA00022723"/>
    </source>
</evidence>
<comment type="similarity">
    <text evidence="6">Belongs to the peptidase M48 family.</text>
</comment>
<evidence type="ECO:0000256" key="5">
    <source>
        <dbReference type="ARBA" id="ARBA00023049"/>
    </source>
</evidence>
<keyword evidence="2" id="KW-0479">Metal-binding</keyword>
<dbReference type="SUPFAM" id="SSF48452">
    <property type="entry name" value="TPR-like"/>
    <property type="match status" value="1"/>
</dbReference>
<feature type="domain" description="Peptidase M48" evidence="8">
    <location>
        <begin position="34"/>
        <end position="217"/>
    </location>
</feature>
<evidence type="ECO:0000256" key="4">
    <source>
        <dbReference type="ARBA" id="ARBA00022833"/>
    </source>
</evidence>
<dbReference type="PANTHER" id="PTHR22726">
    <property type="entry name" value="METALLOENDOPEPTIDASE OMA1"/>
    <property type="match status" value="1"/>
</dbReference>
<evidence type="ECO:0000256" key="6">
    <source>
        <dbReference type="RuleBase" id="RU003983"/>
    </source>
</evidence>
<comment type="cofactor">
    <cofactor evidence="6">
        <name>Zn(2+)</name>
        <dbReference type="ChEBI" id="CHEBI:29105"/>
    </cofactor>
    <text evidence="6">Binds 1 zinc ion per subunit.</text>
</comment>
<evidence type="ECO:0000256" key="3">
    <source>
        <dbReference type="ARBA" id="ARBA00022801"/>
    </source>
</evidence>
<evidence type="ECO:0000313" key="9">
    <source>
        <dbReference type="EMBL" id="GIT96290.1"/>
    </source>
</evidence>
<feature type="signal peptide" evidence="7">
    <location>
        <begin position="1"/>
        <end position="21"/>
    </location>
</feature>
<accession>A0ABQ4NPF0</accession>
<sequence length="433" mass="45914">MLRLLTVVLSVVCLTVQVASARGLIRDAEIEFALRQVAQPILQAAGLPGSTRIYVINDDSMNAFVGNARAIFLHSGLLIRLDSSDEVQAVIAHEAAHIANGHLTRRPAAARSSQTAAAIGLALSAAAAVAGGAEAGIGIAAGSASAAQRSLFAHTRAEEASADQSALRYLAAAGTDPQAAVTVLKRFEGQEYLSAGRQDPYVRTHPLSRDRIRAVEAFAGAVTPRQRDRSAVDYWHARAVGKLSAFLRAPSWTLRRVGRDTSEVAALRRAIAYHRKPDARRAIAGIDALIAARPSDAFYHELKGQFLLESRQPGAAVASYARAVQLAPREPLIRAGLGRAQLAAGRDAEALRTLSAARSSAPSDPSLLRDLATAHARAGQNGLASVAVAERYAVLGRMEDARIQAERALALLPRGSSGWLRAEDVLSAARQRR</sequence>
<evidence type="ECO:0000313" key="10">
    <source>
        <dbReference type="Proteomes" id="UP000786693"/>
    </source>
</evidence>
<dbReference type="InterPro" id="IPR001915">
    <property type="entry name" value="Peptidase_M48"/>
</dbReference>
<keyword evidence="7" id="KW-0732">Signal</keyword>
<dbReference type="InterPro" id="IPR051156">
    <property type="entry name" value="Mito/Outer_Membr_Metalloprot"/>
</dbReference>
<dbReference type="EMBL" id="BPFH01000005">
    <property type="protein sequence ID" value="GIT96290.1"/>
    <property type="molecule type" value="Genomic_DNA"/>
</dbReference>
<comment type="caution">
    <text evidence="9">The sequence shown here is derived from an EMBL/GenBank/DDBJ whole genome shotgun (WGS) entry which is preliminary data.</text>
</comment>
<dbReference type="Gene3D" id="3.30.2010.10">
    <property type="entry name" value="Metalloproteases ('zincins'), catalytic domain"/>
    <property type="match status" value="1"/>
</dbReference>
<dbReference type="PANTHER" id="PTHR22726:SF1">
    <property type="entry name" value="METALLOENDOPEPTIDASE OMA1, MITOCHONDRIAL"/>
    <property type="match status" value="1"/>
</dbReference>
<dbReference type="Proteomes" id="UP000786693">
    <property type="component" value="Unassembled WGS sequence"/>
</dbReference>
<organism evidence="9 10">
    <name type="scientific">Jannaschia pagri</name>
    <dbReference type="NCBI Taxonomy" id="2829797"/>
    <lineage>
        <taxon>Bacteria</taxon>
        <taxon>Pseudomonadati</taxon>
        <taxon>Pseudomonadota</taxon>
        <taxon>Alphaproteobacteria</taxon>
        <taxon>Rhodobacterales</taxon>
        <taxon>Roseobacteraceae</taxon>
        <taxon>Jannaschia</taxon>
    </lineage>
</organism>
<dbReference type="Pfam" id="PF01435">
    <property type="entry name" value="Peptidase_M48"/>
    <property type="match status" value="1"/>
</dbReference>
<evidence type="ECO:0000259" key="8">
    <source>
        <dbReference type="Pfam" id="PF01435"/>
    </source>
</evidence>
<protein>
    <submittedName>
        <fullName evidence="9">Peptidase M48</fullName>
    </submittedName>
</protein>
<evidence type="ECO:0000256" key="1">
    <source>
        <dbReference type="ARBA" id="ARBA00022670"/>
    </source>
</evidence>
<dbReference type="Gene3D" id="1.25.40.10">
    <property type="entry name" value="Tetratricopeptide repeat domain"/>
    <property type="match status" value="1"/>
</dbReference>
<feature type="chain" id="PRO_5045985121" evidence="7">
    <location>
        <begin position="22"/>
        <end position="433"/>
    </location>
</feature>
<gene>
    <name evidence="9" type="ORF">JANAI62_29130</name>
</gene>
<name>A0ABQ4NPF0_9RHOB</name>
<keyword evidence="1 6" id="KW-0645">Protease</keyword>
<keyword evidence="5 6" id="KW-0482">Metalloprotease</keyword>
<dbReference type="Pfam" id="PF14559">
    <property type="entry name" value="TPR_19"/>
    <property type="match status" value="1"/>
</dbReference>
<dbReference type="InterPro" id="IPR011990">
    <property type="entry name" value="TPR-like_helical_dom_sf"/>
</dbReference>
<dbReference type="RefSeq" id="WP_220749783.1">
    <property type="nucleotide sequence ID" value="NZ_BPFH01000005.1"/>
</dbReference>
<keyword evidence="10" id="KW-1185">Reference proteome</keyword>
<keyword evidence="3 6" id="KW-0378">Hydrolase</keyword>